<dbReference type="InterPro" id="IPR036938">
    <property type="entry name" value="PAP2/HPO_sf"/>
</dbReference>
<dbReference type="PANTHER" id="PTHR14969">
    <property type="entry name" value="SPHINGOSINE-1-PHOSPHATE PHOSPHOHYDROLASE"/>
    <property type="match status" value="1"/>
</dbReference>
<evidence type="ECO:0000313" key="3">
    <source>
        <dbReference type="EMBL" id="QEC73860.1"/>
    </source>
</evidence>
<dbReference type="Gene3D" id="1.20.144.10">
    <property type="entry name" value="Phosphatidic acid phosphatase type 2/haloperoxidase"/>
    <property type="match status" value="1"/>
</dbReference>
<keyword evidence="1" id="KW-1133">Transmembrane helix</keyword>
<organism evidence="3 4">
    <name type="scientific">Arachidicoccus ginsenosidivorans</name>
    <dbReference type="NCBI Taxonomy" id="496057"/>
    <lineage>
        <taxon>Bacteria</taxon>
        <taxon>Pseudomonadati</taxon>
        <taxon>Bacteroidota</taxon>
        <taxon>Chitinophagia</taxon>
        <taxon>Chitinophagales</taxon>
        <taxon>Chitinophagaceae</taxon>
        <taxon>Arachidicoccus</taxon>
    </lineage>
</organism>
<dbReference type="SMART" id="SM00014">
    <property type="entry name" value="acidPPc"/>
    <property type="match status" value="1"/>
</dbReference>
<feature type="transmembrane region" description="Helical" evidence="1">
    <location>
        <begin position="58"/>
        <end position="76"/>
    </location>
</feature>
<dbReference type="SUPFAM" id="SSF48317">
    <property type="entry name" value="Acid phosphatase/Vanadium-dependent haloperoxidase"/>
    <property type="match status" value="1"/>
</dbReference>
<sequence>MSLLIALLSTTKYGSFVAINHFRSYPADLIFTFFTILGNGVILIPLAGLFIWKKNYEVLIGVLLAILLNTLFVSILKHAFDLPRPLASYGEHIVRTAHWIKLHTKYAFPSGHTALAFCLGSYLSLSFYRYRNITVLCFFSAALVGYSRIYLGQHFLRDVWLGSLLGVLIAIFTFRLVQYTATKLAMKRNRDANQ</sequence>
<keyword evidence="1" id="KW-0472">Membrane</keyword>
<feature type="domain" description="Phosphatidic acid phosphatase type 2/haloperoxidase" evidence="2">
    <location>
        <begin position="59"/>
        <end position="174"/>
    </location>
</feature>
<accession>A0A5B8VQV2</accession>
<evidence type="ECO:0000256" key="1">
    <source>
        <dbReference type="SAM" id="Phobius"/>
    </source>
</evidence>
<feature type="transmembrane region" description="Helical" evidence="1">
    <location>
        <begin position="106"/>
        <end position="125"/>
    </location>
</feature>
<feature type="transmembrane region" description="Helical" evidence="1">
    <location>
        <begin position="159"/>
        <end position="177"/>
    </location>
</feature>
<keyword evidence="4" id="KW-1185">Reference proteome</keyword>
<dbReference type="EMBL" id="CP042434">
    <property type="protein sequence ID" value="QEC73860.1"/>
    <property type="molecule type" value="Genomic_DNA"/>
</dbReference>
<dbReference type="Proteomes" id="UP000321291">
    <property type="component" value="Chromosome"/>
</dbReference>
<reference evidence="3 4" key="1">
    <citation type="journal article" date="2017" name="Int. J. Syst. Evol. Microbiol.">
        <title>Arachidicoccus ginsenosidivorans sp. nov., with ginsenoside-converting activity isolated from ginseng cultivating soil.</title>
        <authorList>
            <person name="Siddiqi M.Z."/>
            <person name="Aslam Z."/>
            <person name="Im W.T."/>
        </authorList>
    </citation>
    <scope>NUCLEOTIDE SEQUENCE [LARGE SCALE GENOMIC DNA]</scope>
    <source>
        <strain evidence="3 4">Gsoil 809</strain>
    </source>
</reference>
<dbReference type="Pfam" id="PF01569">
    <property type="entry name" value="PAP2"/>
    <property type="match status" value="1"/>
</dbReference>
<dbReference type="PANTHER" id="PTHR14969:SF13">
    <property type="entry name" value="AT30094P"/>
    <property type="match status" value="1"/>
</dbReference>
<feature type="transmembrane region" description="Helical" evidence="1">
    <location>
        <begin position="30"/>
        <end position="51"/>
    </location>
</feature>
<dbReference type="KEGG" id="agi:FSB73_21535"/>
<dbReference type="InterPro" id="IPR000326">
    <property type="entry name" value="PAP2/HPO"/>
</dbReference>
<name>A0A5B8VQV2_9BACT</name>
<feature type="transmembrane region" description="Helical" evidence="1">
    <location>
        <begin position="132"/>
        <end position="153"/>
    </location>
</feature>
<keyword evidence="1" id="KW-0812">Transmembrane</keyword>
<gene>
    <name evidence="3" type="ORF">FSB73_21535</name>
</gene>
<dbReference type="CDD" id="cd01610">
    <property type="entry name" value="PAP2_like"/>
    <property type="match status" value="1"/>
</dbReference>
<dbReference type="AlphaFoldDB" id="A0A5B8VQV2"/>
<evidence type="ECO:0000259" key="2">
    <source>
        <dbReference type="SMART" id="SM00014"/>
    </source>
</evidence>
<protein>
    <submittedName>
        <fullName evidence="3">Phosphatase PAP2 family protein</fullName>
    </submittedName>
</protein>
<proteinExistence type="predicted"/>
<evidence type="ECO:0000313" key="4">
    <source>
        <dbReference type="Proteomes" id="UP000321291"/>
    </source>
</evidence>